<keyword evidence="2" id="KW-1185">Reference proteome</keyword>
<dbReference type="InterPro" id="IPR029061">
    <property type="entry name" value="THDP-binding"/>
</dbReference>
<evidence type="ECO:0000313" key="2">
    <source>
        <dbReference type="Proteomes" id="UP001500984"/>
    </source>
</evidence>
<organism evidence="1 2">
    <name type="scientific">Brevibacterium salitolerans</name>
    <dbReference type="NCBI Taxonomy" id="1403566"/>
    <lineage>
        <taxon>Bacteria</taxon>
        <taxon>Bacillati</taxon>
        <taxon>Actinomycetota</taxon>
        <taxon>Actinomycetes</taxon>
        <taxon>Micrococcales</taxon>
        <taxon>Brevibacteriaceae</taxon>
        <taxon>Brevibacterium</taxon>
    </lineage>
</organism>
<dbReference type="InterPro" id="IPR047211">
    <property type="entry name" value="POXB-like"/>
</dbReference>
<evidence type="ECO:0008006" key="3">
    <source>
        <dbReference type="Google" id="ProtNLM"/>
    </source>
</evidence>
<dbReference type="SUPFAM" id="SSF52518">
    <property type="entry name" value="Thiamin diphosphate-binding fold (THDP-binding)"/>
    <property type="match status" value="1"/>
</dbReference>
<dbReference type="EMBL" id="BAAAPZ010000019">
    <property type="protein sequence ID" value="GAA2106168.1"/>
    <property type="molecule type" value="Genomic_DNA"/>
</dbReference>
<accession>A0ABN2X671</accession>
<dbReference type="PANTHER" id="PTHR42981">
    <property type="entry name" value="PYRUVATE DEHYDROGENASE [UBIQUINONE]"/>
    <property type="match status" value="1"/>
</dbReference>
<reference evidence="1 2" key="1">
    <citation type="journal article" date="2019" name="Int. J. Syst. Evol. Microbiol.">
        <title>The Global Catalogue of Microorganisms (GCM) 10K type strain sequencing project: providing services to taxonomists for standard genome sequencing and annotation.</title>
        <authorList>
            <consortium name="The Broad Institute Genomics Platform"/>
            <consortium name="The Broad Institute Genome Sequencing Center for Infectious Disease"/>
            <person name="Wu L."/>
            <person name="Ma J."/>
        </authorList>
    </citation>
    <scope>NUCLEOTIDE SEQUENCE [LARGE SCALE GENOMIC DNA]</scope>
    <source>
        <strain evidence="1 2">JCM 15900</strain>
    </source>
</reference>
<dbReference type="Gene3D" id="3.40.50.970">
    <property type="match status" value="1"/>
</dbReference>
<comment type="caution">
    <text evidence="1">The sequence shown here is derived from an EMBL/GenBank/DDBJ whole genome shotgun (WGS) entry which is preliminary data.</text>
</comment>
<gene>
    <name evidence="1" type="ORF">GCM10009823_32040</name>
</gene>
<protein>
    <recommendedName>
        <fullName evidence="3">Pyruvate dehydrogenase (Quinone)</fullName>
    </recommendedName>
</protein>
<dbReference type="Proteomes" id="UP001500984">
    <property type="component" value="Unassembled WGS sequence"/>
</dbReference>
<proteinExistence type="predicted"/>
<evidence type="ECO:0000313" key="1">
    <source>
        <dbReference type="EMBL" id="GAA2106168.1"/>
    </source>
</evidence>
<name>A0ABN2X671_9MICO</name>
<sequence>MGTEGAHQQVLEDALTAAFAHDGPALIDVGTARQELSIPPTISAAQAKGFTLYALRTVLSGRGEELIDLAETNLFRRLFD</sequence>
<dbReference type="PANTHER" id="PTHR42981:SF2">
    <property type="entry name" value="PYRUVATE DEHYDROGENASE [UBIQUINONE]"/>
    <property type="match status" value="1"/>
</dbReference>